<dbReference type="PROSITE" id="PS50181">
    <property type="entry name" value="FBOX"/>
    <property type="match status" value="1"/>
</dbReference>
<dbReference type="Gene3D" id="1.20.1280.50">
    <property type="match status" value="1"/>
</dbReference>
<reference evidence="2 3" key="1">
    <citation type="journal article" date="2018" name="BMC Genomics">
        <title>The genome of Naegleria lovaniensis, the basis for a comparative approach to unravel pathogenicity factors of the human pathogenic amoeba N. fowleri.</title>
        <authorList>
            <person name="Liechti N."/>
            <person name="Schurch N."/>
            <person name="Bruggmann R."/>
            <person name="Wittwer M."/>
        </authorList>
    </citation>
    <scope>NUCLEOTIDE SEQUENCE [LARGE SCALE GENOMIC DNA]</scope>
    <source>
        <strain evidence="2 3">ATCC 30569</strain>
    </source>
</reference>
<dbReference type="EMBL" id="PYSW02000021">
    <property type="protein sequence ID" value="KAG2383212.1"/>
    <property type="molecule type" value="Genomic_DNA"/>
</dbReference>
<evidence type="ECO:0000313" key="3">
    <source>
        <dbReference type="Proteomes" id="UP000816034"/>
    </source>
</evidence>
<comment type="caution">
    <text evidence="2">The sequence shown here is derived from an EMBL/GenBank/DDBJ whole genome shotgun (WGS) entry which is preliminary data.</text>
</comment>
<dbReference type="AlphaFoldDB" id="A0AA88GRX0"/>
<dbReference type="Proteomes" id="UP000816034">
    <property type="component" value="Unassembled WGS sequence"/>
</dbReference>
<accession>A0AA88GRX0</accession>
<dbReference type="InterPro" id="IPR001810">
    <property type="entry name" value="F-box_dom"/>
</dbReference>
<dbReference type="SMART" id="SM00256">
    <property type="entry name" value="FBOX"/>
    <property type="match status" value="1"/>
</dbReference>
<keyword evidence="3" id="KW-1185">Reference proteome</keyword>
<dbReference type="Pfam" id="PF12937">
    <property type="entry name" value="F-box-like"/>
    <property type="match status" value="1"/>
</dbReference>
<protein>
    <recommendedName>
        <fullName evidence="1">F-box domain-containing protein</fullName>
    </recommendedName>
</protein>
<sequence length="293" mass="34098">MSKRKTNPVTATNDHNKIIKHTHHEVANTDMPFQHEVLFEIFKFIPVSDLLTDSLVCKQWNTVAHNNQLWKSVFEKQYQDHPFAPKDPLFGGNLIEKLAESTFSNCLYKAMYALKKSFHKLQVISKQNIHADMAELFEGDYDEGFTFKDGEENFEPTLEMKQMITGWTPYEDGIKGNKYGHFICDECAENEDLCKVIFKNPLSEQVFVFYEVSNSNPYGSIHLENEEAYFALHSEGCLQTRNDSPMELPNFDFMIALQRFINDLQECPEHLLYYAEKTFEPKNYLGPKKGNIY</sequence>
<gene>
    <name evidence="2" type="ORF">C9374_004549</name>
</gene>
<name>A0AA88GRX0_NAELO</name>
<evidence type="ECO:0000259" key="1">
    <source>
        <dbReference type="PROSITE" id="PS50181"/>
    </source>
</evidence>
<evidence type="ECO:0000313" key="2">
    <source>
        <dbReference type="EMBL" id="KAG2383212.1"/>
    </source>
</evidence>
<proteinExistence type="predicted"/>
<dbReference type="GeneID" id="68097004"/>
<organism evidence="2 3">
    <name type="scientific">Naegleria lovaniensis</name>
    <name type="common">Amoeba</name>
    <dbReference type="NCBI Taxonomy" id="51637"/>
    <lineage>
        <taxon>Eukaryota</taxon>
        <taxon>Discoba</taxon>
        <taxon>Heterolobosea</taxon>
        <taxon>Tetramitia</taxon>
        <taxon>Eutetramitia</taxon>
        <taxon>Vahlkampfiidae</taxon>
        <taxon>Naegleria</taxon>
    </lineage>
</organism>
<dbReference type="InterPro" id="IPR036047">
    <property type="entry name" value="F-box-like_dom_sf"/>
</dbReference>
<dbReference type="SUPFAM" id="SSF81383">
    <property type="entry name" value="F-box domain"/>
    <property type="match status" value="1"/>
</dbReference>
<dbReference type="RefSeq" id="XP_044548891.1">
    <property type="nucleotide sequence ID" value="XM_044694200.1"/>
</dbReference>
<feature type="domain" description="F-box" evidence="1">
    <location>
        <begin position="27"/>
        <end position="73"/>
    </location>
</feature>